<name>A0A8J5JW13_HOMAM</name>
<dbReference type="Pfam" id="PF23304">
    <property type="entry name" value="GAE_BBS1"/>
    <property type="match status" value="1"/>
</dbReference>
<dbReference type="GO" id="GO:0061512">
    <property type="term" value="P:protein localization to cilium"/>
    <property type="evidence" value="ECO:0007669"/>
    <property type="project" value="TreeGrafter"/>
</dbReference>
<feature type="domain" description="Bardet-Biedl syndrome 1 N-terminal" evidence="1">
    <location>
        <begin position="7"/>
        <end position="262"/>
    </location>
</feature>
<dbReference type="PROSITE" id="PS51257">
    <property type="entry name" value="PROKAR_LIPOPROTEIN"/>
    <property type="match status" value="1"/>
</dbReference>
<organism evidence="3 4">
    <name type="scientific">Homarus americanus</name>
    <name type="common">American lobster</name>
    <dbReference type="NCBI Taxonomy" id="6706"/>
    <lineage>
        <taxon>Eukaryota</taxon>
        <taxon>Metazoa</taxon>
        <taxon>Ecdysozoa</taxon>
        <taxon>Arthropoda</taxon>
        <taxon>Crustacea</taxon>
        <taxon>Multicrustacea</taxon>
        <taxon>Malacostraca</taxon>
        <taxon>Eumalacostraca</taxon>
        <taxon>Eucarida</taxon>
        <taxon>Decapoda</taxon>
        <taxon>Pleocyemata</taxon>
        <taxon>Astacidea</taxon>
        <taxon>Nephropoidea</taxon>
        <taxon>Nephropidae</taxon>
        <taxon>Homarus</taxon>
    </lineage>
</organism>
<accession>A0A8J5JW13</accession>
<dbReference type="PANTHER" id="PTHR20870">
    <property type="entry name" value="BARDET-BIEDL SYNDROME 1 PROTEIN"/>
    <property type="match status" value="1"/>
</dbReference>
<evidence type="ECO:0000259" key="2">
    <source>
        <dbReference type="Pfam" id="PF23304"/>
    </source>
</evidence>
<dbReference type="InterPro" id="IPR056419">
    <property type="entry name" value="GAE_BBS1"/>
</dbReference>
<evidence type="ECO:0000313" key="4">
    <source>
        <dbReference type="Proteomes" id="UP000747542"/>
    </source>
</evidence>
<evidence type="ECO:0000259" key="1">
    <source>
        <dbReference type="Pfam" id="PF14779"/>
    </source>
</evidence>
<dbReference type="InterPro" id="IPR028784">
    <property type="entry name" value="BBS1"/>
</dbReference>
<dbReference type="InterPro" id="IPR032728">
    <property type="entry name" value="BBS1_N"/>
</dbReference>
<dbReference type="GO" id="GO:1905515">
    <property type="term" value="P:non-motile cilium assembly"/>
    <property type="evidence" value="ECO:0007669"/>
    <property type="project" value="InterPro"/>
</dbReference>
<feature type="domain" description="Bardet-Biedl syndrome 1 protein GAE" evidence="2">
    <location>
        <begin position="457"/>
        <end position="559"/>
    </location>
</feature>
<dbReference type="GO" id="GO:0034464">
    <property type="term" value="C:BBSome"/>
    <property type="evidence" value="ECO:0007669"/>
    <property type="project" value="InterPro"/>
</dbReference>
<evidence type="ECO:0000313" key="3">
    <source>
        <dbReference type="EMBL" id="KAG7165240.1"/>
    </source>
</evidence>
<sequence>MGENERWLTAHHDPLASLYTFSSCMALADLHGDGESKLIIADLGTGAYNMKLKVYRGTSLMSENTLIDLPTGVITFHMDTTEPRVPAVAVASGSYIYIYKNLRPYFKFTLPTLEVNSTEFDAWSQARDELLDVGMLYEILDSLRQEVGECGLTTRSQRFLMCPDHNSQASFLNQHKGFILKRQTVVTCFATLKKSHAEDDAISCLVLGTESANIFILDPEAFTILNSMSLSSVPVFLSVSGLYDVEYRIIVACRNGQIYTLKRGTKIGRPTVELTSQPVGLLRRDKSIIVATMDQNLHSFNNKGKRLWSLKLPAAIICMETLEIRTLGLTLTALGMADHRVMIYRDKHLVDTIYTEDQISAMKFGRGGLVVKILKRTARFEIEETQGPGHAHAVKLNIPKKTKLFVDQTMRERENCVLMHRVFQHDLYRLRLNTARAYVQALETSSNPVSLSETEPLKLSAQVLGLGPTFKLRVELQNTSSASPSLQLAVIFHCDDHIYNVNKSYIQIPMLIPGIIHVAETLITCISELGISDTVRVFVVKGKASRPLLTAVINMPVAEVFMGS</sequence>
<proteinExistence type="predicted"/>
<dbReference type="GO" id="GO:0005113">
    <property type="term" value="F:patched binding"/>
    <property type="evidence" value="ECO:0007669"/>
    <property type="project" value="TreeGrafter"/>
</dbReference>
<dbReference type="SUPFAM" id="SSF50998">
    <property type="entry name" value="Quinoprotein alcohol dehydrogenase-like"/>
    <property type="match status" value="1"/>
</dbReference>
<dbReference type="PANTHER" id="PTHR20870:SF0">
    <property type="entry name" value="BARDET-BIEDL SYNDROME 1 PROTEIN"/>
    <property type="match status" value="1"/>
</dbReference>
<keyword evidence="4" id="KW-1185">Reference proteome</keyword>
<reference evidence="3" key="1">
    <citation type="journal article" date="2021" name="Sci. Adv.">
        <title>The American lobster genome reveals insights on longevity, neural, and immune adaptations.</title>
        <authorList>
            <person name="Polinski J.M."/>
            <person name="Zimin A.V."/>
            <person name="Clark K.F."/>
            <person name="Kohn A.B."/>
            <person name="Sadowski N."/>
            <person name="Timp W."/>
            <person name="Ptitsyn A."/>
            <person name="Khanna P."/>
            <person name="Romanova D.Y."/>
            <person name="Williams P."/>
            <person name="Greenwood S.J."/>
            <person name="Moroz L.L."/>
            <person name="Walt D.R."/>
            <person name="Bodnar A.G."/>
        </authorList>
    </citation>
    <scope>NUCLEOTIDE SEQUENCE</scope>
    <source>
        <strain evidence="3">GMGI-L3</strain>
    </source>
</reference>
<dbReference type="GO" id="GO:0005119">
    <property type="term" value="F:smoothened binding"/>
    <property type="evidence" value="ECO:0007669"/>
    <property type="project" value="TreeGrafter"/>
</dbReference>
<protein>
    <submittedName>
        <fullName evidence="3">Bardet-Biedl syndrome 1-like</fullName>
    </submittedName>
</protein>
<dbReference type="AlphaFoldDB" id="A0A8J5JW13"/>
<dbReference type="Pfam" id="PF14779">
    <property type="entry name" value="BBS1"/>
    <property type="match status" value="1"/>
</dbReference>
<gene>
    <name evidence="3" type="primary">Bbs1-L</name>
    <name evidence="3" type="ORF">Hamer_G019431</name>
</gene>
<dbReference type="GO" id="GO:0005813">
    <property type="term" value="C:centrosome"/>
    <property type="evidence" value="ECO:0007669"/>
    <property type="project" value="TreeGrafter"/>
</dbReference>
<comment type="caution">
    <text evidence="3">The sequence shown here is derived from an EMBL/GenBank/DDBJ whole genome shotgun (WGS) entry which is preliminary data.</text>
</comment>
<dbReference type="Proteomes" id="UP000747542">
    <property type="component" value="Unassembled WGS sequence"/>
</dbReference>
<dbReference type="EMBL" id="JAHLQT010024443">
    <property type="protein sequence ID" value="KAG7165240.1"/>
    <property type="molecule type" value="Genomic_DNA"/>
</dbReference>
<dbReference type="GO" id="GO:0005930">
    <property type="term" value="C:axoneme"/>
    <property type="evidence" value="ECO:0007669"/>
    <property type="project" value="TreeGrafter"/>
</dbReference>
<dbReference type="InterPro" id="IPR011047">
    <property type="entry name" value="Quinoprotein_ADH-like_sf"/>
</dbReference>